<dbReference type="Pfam" id="PF01553">
    <property type="entry name" value="Acyltransferase"/>
    <property type="match status" value="1"/>
</dbReference>
<comment type="subcellular location">
    <subcellularLocation>
        <location evidence="1">Cell membrane</location>
        <topology evidence="1">Multi-pass membrane protein</topology>
    </subcellularLocation>
</comment>
<feature type="transmembrane region" description="Helical" evidence="6">
    <location>
        <begin position="362"/>
        <end position="380"/>
    </location>
</feature>
<dbReference type="GO" id="GO:0016746">
    <property type="term" value="F:acyltransferase activity"/>
    <property type="evidence" value="ECO:0007669"/>
    <property type="project" value="UniProtKB-KW"/>
</dbReference>
<feature type="transmembrane region" description="Helical" evidence="6">
    <location>
        <begin position="295"/>
        <end position="315"/>
    </location>
</feature>
<dbReference type="Gene3D" id="1.20.1640.10">
    <property type="entry name" value="Multidrug efflux transporter AcrB transmembrane domain"/>
    <property type="match status" value="2"/>
</dbReference>
<dbReference type="SUPFAM" id="SSF82866">
    <property type="entry name" value="Multidrug efflux transporter AcrB transmembrane domain"/>
    <property type="match status" value="2"/>
</dbReference>
<organism evidence="8 9">
    <name type="scientific">Pseudotamlana carrageenivorans</name>
    <dbReference type="NCBI Taxonomy" id="2069432"/>
    <lineage>
        <taxon>Bacteria</taxon>
        <taxon>Pseudomonadati</taxon>
        <taxon>Bacteroidota</taxon>
        <taxon>Flavobacteriia</taxon>
        <taxon>Flavobacteriales</taxon>
        <taxon>Flavobacteriaceae</taxon>
        <taxon>Pseudotamlana</taxon>
    </lineage>
</organism>
<feature type="transmembrane region" description="Helical" evidence="6">
    <location>
        <begin position="749"/>
        <end position="767"/>
    </location>
</feature>
<dbReference type="Pfam" id="PF03176">
    <property type="entry name" value="MMPL"/>
    <property type="match status" value="2"/>
</dbReference>
<keyword evidence="8" id="KW-0808">Transferase</keyword>
<feature type="transmembrane region" description="Helical" evidence="6">
    <location>
        <begin position="17"/>
        <end position="35"/>
    </location>
</feature>
<gene>
    <name evidence="8" type="ORF">C1A40_07455</name>
</gene>
<feature type="transmembrane region" description="Helical" evidence="6">
    <location>
        <begin position="822"/>
        <end position="843"/>
    </location>
</feature>
<keyword evidence="3 6" id="KW-0812">Transmembrane</keyword>
<keyword evidence="5 6" id="KW-0472">Membrane</keyword>
<feature type="domain" description="Phospholipid/glycerol acyltransferase" evidence="7">
    <location>
        <begin position="888"/>
        <end position="997"/>
    </location>
</feature>
<feature type="transmembrane region" description="Helical" evidence="6">
    <location>
        <begin position="779"/>
        <end position="802"/>
    </location>
</feature>
<protein>
    <submittedName>
        <fullName evidence="8">Glycerol acyltransferase</fullName>
    </submittedName>
</protein>
<dbReference type="InterPro" id="IPR050545">
    <property type="entry name" value="Mycobact_MmpL"/>
</dbReference>
<proteinExistence type="predicted"/>
<evidence type="ECO:0000313" key="8">
    <source>
        <dbReference type="EMBL" id="AUS05320.1"/>
    </source>
</evidence>
<feature type="transmembrane region" description="Helical" evidence="6">
    <location>
        <begin position="711"/>
        <end position="729"/>
    </location>
</feature>
<dbReference type="PANTHER" id="PTHR33406">
    <property type="entry name" value="MEMBRANE PROTEIN MJ1562-RELATED"/>
    <property type="match status" value="1"/>
</dbReference>
<accession>A0A2I7SHG2</accession>
<dbReference type="Proteomes" id="UP000236592">
    <property type="component" value="Chromosome"/>
</dbReference>
<evidence type="ECO:0000256" key="1">
    <source>
        <dbReference type="ARBA" id="ARBA00004651"/>
    </source>
</evidence>
<reference evidence="9" key="1">
    <citation type="submission" date="2018-01" db="EMBL/GenBank/DDBJ databases">
        <title>Complete genome of Tamlana sp. UJ94.</title>
        <authorList>
            <person name="Jung J."/>
            <person name="Chung D."/>
            <person name="Bae S.S."/>
            <person name="Baek K."/>
        </authorList>
    </citation>
    <scope>NUCLEOTIDE SEQUENCE [LARGE SCALE GENOMIC DNA]</scope>
    <source>
        <strain evidence="9">UJ94</strain>
    </source>
</reference>
<dbReference type="RefSeq" id="WP_102995360.1">
    <property type="nucleotide sequence ID" value="NZ_CP025938.1"/>
</dbReference>
<evidence type="ECO:0000313" key="9">
    <source>
        <dbReference type="Proteomes" id="UP000236592"/>
    </source>
</evidence>
<evidence type="ECO:0000256" key="6">
    <source>
        <dbReference type="SAM" id="Phobius"/>
    </source>
</evidence>
<evidence type="ECO:0000256" key="3">
    <source>
        <dbReference type="ARBA" id="ARBA00022692"/>
    </source>
</evidence>
<feature type="transmembrane region" description="Helical" evidence="6">
    <location>
        <begin position="387"/>
        <end position="406"/>
    </location>
</feature>
<dbReference type="CDD" id="cd07989">
    <property type="entry name" value="LPLAT_AGPAT-like"/>
    <property type="match status" value="1"/>
</dbReference>
<sequence>MHKLFYNIYAYIHARKAWGFGLLLLLFSTLIFTASKIEFEEDISKLIPTTEANSDLHKVLGQVNFTDKIIVHISKTPEASVDELTQYASQFIDSVTKNSEPYIKNIQGRFDNTDMQNTIDFVYNNLPLFLDENDYTLLAQKINEDSIKATTIQNYKTLISPSGFMAKDLILKDPLGLSLTALKKLQDLSFGGDFTLQNGFLVSEDQSHILLFITPVLDANETSKNTLFAENLYQTNSQLNETFKGQVQCEYFGGLLIAVANANQIKKDIKLTIGISLTVLLLIFIIFYRKLSVPIILFVPTIFGGLLAIGLLFLIREKISAISLGIGSVLLGVTLDYSLHILTHLRNKNDVKNLYTEITKPILMSSLTTALAFLCLLFINSQALQDLGIFAAISVLGSSVFALLFIPNVYRKTATKTHRNTLLDKIASYNLHQKKWAVITVILLCIASLFAYNTVKFNNDLTQLNYQPEHLKASEARLDTLINSSSKSLYIAAYGTSEENTLQVNEAVLNELEDLKNSKALINYSSLSTLVHSEKQQQKQMARWNAFWDEQTINITKNNFIESGNALGFKPSTFQAFYNLLEKDFKPLKSTDYKVLKSFSVDDYLTTENHFTTITTLVKVKNEAPILNRFKNQEHVVIIDRKQMNENLLGHLKSDFNKLIGYSLIVILIILLVSYRSFSLTLVTAFPICLTWLLTIGIMGFFYIEFNIFNIIISTFIFGLGIDYCIFITNGLLQECRTGVKALPTHKTSILLSVITTILGVGVLICAKHPALHSISLVCLIGILSAMLVAFTIQPILFKLFIGSPNKRPVSLKVLVHSILSFTYFGLGGFLLSLFSVAFIKIIPLPKNTKMNWFHKCISKFMKSVLDSYPFIIKSISNEPEEDFKKQGIIIANHSSFLDILAIGMLHPKIIFLVNDWVYNSPIFGKAVQLAGFYPVSNGINKGLEHLKEKVDQGYTLMAFPEGTRSTTHKIKRFHKGAFYLAQQFNLDIIPVLIHGNSEIIPKGESVIREGHLNIKILDRITPNNKAFGDNYSQHAKQIGAYFRKEFHRFRKEKEGPTYFHKMLLDDYRYKGQALYKKVRLDIKTHQNDYYQILNHVELKTSIAHITNDAGQLSLLLALHSTDRKIFSYIENSKNRGTIQNTYITKTRQITCTNSVEALGAFQAKVLILNSRQITHENMLKPFLNNLNQIILLNSSRQLETPNLISLGFQLSYQNENIKVLTKTAI</sequence>
<keyword evidence="2" id="KW-1003">Cell membrane</keyword>
<feature type="transmembrane region" description="Helical" evidence="6">
    <location>
        <begin position="271"/>
        <end position="289"/>
    </location>
</feature>
<evidence type="ECO:0000256" key="5">
    <source>
        <dbReference type="ARBA" id="ARBA00023136"/>
    </source>
</evidence>
<keyword evidence="4 6" id="KW-1133">Transmembrane helix</keyword>
<dbReference type="InterPro" id="IPR004869">
    <property type="entry name" value="MMPL_dom"/>
</dbReference>
<dbReference type="EMBL" id="CP025938">
    <property type="protein sequence ID" value="AUS05320.1"/>
    <property type="molecule type" value="Genomic_DNA"/>
</dbReference>
<evidence type="ECO:0000256" key="2">
    <source>
        <dbReference type="ARBA" id="ARBA00022475"/>
    </source>
</evidence>
<dbReference type="GO" id="GO:0005886">
    <property type="term" value="C:plasma membrane"/>
    <property type="evidence" value="ECO:0007669"/>
    <property type="project" value="UniProtKB-SubCell"/>
</dbReference>
<dbReference type="KEGG" id="taj:C1A40_07455"/>
<keyword evidence="9" id="KW-1185">Reference proteome</keyword>
<dbReference type="PANTHER" id="PTHR33406:SF13">
    <property type="entry name" value="MEMBRANE PROTEIN YDFJ"/>
    <property type="match status" value="1"/>
</dbReference>
<name>A0A2I7SHG2_9FLAO</name>
<feature type="transmembrane region" description="Helical" evidence="6">
    <location>
        <begin position="436"/>
        <end position="455"/>
    </location>
</feature>
<feature type="transmembrane region" description="Helical" evidence="6">
    <location>
        <begin position="684"/>
        <end position="704"/>
    </location>
</feature>
<keyword evidence="8" id="KW-0012">Acyltransferase</keyword>
<feature type="transmembrane region" description="Helical" evidence="6">
    <location>
        <begin position="322"/>
        <end position="342"/>
    </location>
</feature>
<dbReference type="SMART" id="SM00563">
    <property type="entry name" value="PlsC"/>
    <property type="match status" value="1"/>
</dbReference>
<evidence type="ECO:0000259" key="7">
    <source>
        <dbReference type="SMART" id="SM00563"/>
    </source>
</evidence>
<dbReference type="OrthoDB" id="9803035at2"/>
<dbReference type="InterPro" id="IPR002123">
    <property type="entry name" value="Plipid/glycerol_acylTrfase"/>
</dbReference>
<feature type="transmembrane region" description="Helical" evidence="6">
    <location>
        <begin position="659"/>
        <end position="678"/>
    </location>
</feature>
<dbReference type="SUPFAM" id="SSF69593">
    <property type="entry name" value="Glycerol-3-phosphate (1)-acyltransferase"/>
    <property type="match status" value="1"/>
</dbReference>
<evidence type="ECO:0000256" key="4">
    <source>
        <dbReference type="ARBA" id="ARBA00022989"/>
    </source>
</evidence>
<dbReference type="AlphaFoldDB" id="A0A2I7SHG2"/>